<keyword evidence="2" id="KW-1185">Reference proteome</keyword>
<name>A0A0K6GAH4_9AGAM</name>
<evidence type="ECO:0008006" key="3">
    <source>
        <dbReference type="Google" id="ProtNLM"/>
    </source>
</evidence>
<evidence type="ECO:0000313" key="1">
    <source>
        <dbReference type="EMBL" id="CUA75389.1"/>
    </source>
</evidence>
<dbReference type="SUPFAM" id="SSF50494">
    <property type="entry name" value="Trypsin-like serine proteases"/>
    <property type="match status" value="1"/>
</dbReference>
<accession>A0A0K6GAH4</accession>
<dbReference type="EMBL" id="CYGV01001544">
    <property type="protein sequence ID" value="CUA75389.1"/>
    <property type="molecule type" value="Genomic_DNA"/>
</dbReference>
<dbReference type="AlphaFoldDB" id="A0A0K6GAH4"/>
<gene>
    <name evidence="1" type="ORF">RSOLAG22IIIB_11715</name>
</gene>
<proteinExistence type="predicted"/>
<organism evidence="1 2">
    <name type="scientific">Rhizoctonia solani</name>
    <dbReference type="NCBI Taxonomy" id="456999"/>
    <lineage>
        <taxon>Eukaryota</taxon>
        <taxon>Fungi</taxon>
        <taxon>Dikarya</taxon>
        <taxon>Basidiomycota</taxon>
        <taxon>Agaricomycotina</taxon>
        <taxon>Agaricomycetes</taxon>
        <taxon>Cantharellales</taxon>
        <taxon>Ceratobasidiaceae</taxon>
        <taxon>Rhizoctonia</taxon>
    </lineage>
</organism>
<sequence length="588" mass="65492">MSTQALIVSLQLNLDVDFLEACLSGPKKASKYSPPLFTETFVGSTIENVSKPIEETGMNRLTNHYPNAFTDFYGSKTPCIYKTGPEWHKRTGNEAQGIYRAARPIYDHAIRSSWLSIGWKIVKKLDSLDVDWNAINPLAYADAGEATAFCPFVITIAVEPYSLLYDDAVVAGNDVVAILSEAGFPDIQVAFIESTLHRSAGHKLRPLNPLVDPIAELRKYFTGALGLSIAPLDYPNFEGTGGFYFRLNETKDDDRVALLTCAHVVRPPAHFPSITATRKNTSQPREEIVALGNGAFQNAVNAIMKEIGNQVIYIEVWNKQLNKLGAEQAGEDSNVTVKRNRLKGLIEDAKLIISEANQLHDEVGKHRTTAQQRVIGAVLHCEEIRVAVGEHQFTKDWSFLEVYRDMIDWDNFNGNKIFIGGNKTPADFVNAMFSQVADRMKFHVPEDSLLKVDGVVPQEEFYNPQDFDMHNQQTLLCVKNGRSTDTTFGRVNGLESFTRHYKEHNIKNVSIEIAVLGYDMSNLHYTKFSDPGDSGAGVVGRDGRIIGLITGGGGPTSETDITYITPFWWLLEQIKAKFPKCFLYPAVD</sequence>
<protein>
    <recommendedName>
        <fullName evidence="3">Peptidase S1 domain-containing protein</fullName>
    </recommendedName>
</protein>
<reference evidence="1 2" key="1">
    <citation type="submission" date="2015-07" db="EMBL/GenBank/DDBJ databases">
        <authorList>
            <person name="Noorani M."/>
        </authorList>
    </citation>
    <scope>NUCLEOTIDE SEQUENCE [LARGE SCALE GENOMIC DNA]</scope>
    <source>
        <strain evidence="1">BBA 69670</strain>
    </source>
</reference>
<dbReference type="InterPro" id="IPR009003">
    <property type="entry name" value="Peptidase_S1_PA"/>
</dbReference>
<dbReference type="Proteomes" id="UP000044841">
    <property type="component" value="Unassembled WGS sequence"/>
</dbReference>
<evidence type="ECO:0000313" key="2">
    <source>
        <dbReference type="Proteomes" id="UP000044841"/>
    </source>
</evidence>